<dbReference type="InterPro" id="IPR037027">
    <property type="entry name" value="YqgF/RNaseH-like_dom_sf"/>
</dbReference>
<dbReference type="Gene3D" id="3.30.420.140">
    <property type="entry name" value="YqgF/RNase H-like domain"/>
    <property type="match status" value="1"/>
</dbReference>
<feature type="compositionally biased region" description="Basic residues" evidence="10">
    <location>
        <begin position="96"/>
        <end position="106"/>
    </location>
</feature>
<evidence type="ECO:0000256" key="4">
    <source>
        <dbReference type="ARBA" id="ARBA00022454"/>
    </source>
</evidence>
<keyword evidence="9" id="KW-0175">Coiled coil</keyword>
<feature type="compositionally biased region" description="Acidic residues" evidence="10">
    <location>
        <begin position="109"/>
        <end position="123"/>
    </location>
</feature>
<feature type="compositionally biased region" description="Acidic residues" evidence="10">
    <location>
        <begin position="76"/>
        <end position="90"/>
    </location>
</feature>
<dbReference type="FunFam" id="1.10.10.2740:FF:000002">
    <property type="entry name" value="Transcription elongation factor Spt6"/>
    <property type="match status" value="1"/>
</dbReference>
<dbReference type="InterPro" id="IPR042066">
    <property type="entry name" value="Spt6_death-like"/>
</dbReference>
<evidence type="ECO:0000259" key="11">
    <source>
        <dbReference type="PROSITE" id="PS50126"/>
    </source>
</evidence>
<dbReference type="InterPro" id="IPR012337">
    <property type="entry name" value="RNaseH-like_sf"/>
</dbReference>
<dbReference type="Gene3D" id="1.10.10.2740">
    <property type="entry name" value="Spt6, Death-like domain"/>
    <property type="match status" value="1"/>
</dbReference>
<dbReference type="Gene3D" id="1.10.10.650">
    <property type="entry name" value="RuvA domain 2-like"/>
    <property type="match status" value="1"/>
</dbReference>
<dbReference type="PIRSF" id="PIRSF036947">
    <property type="entry name" value="Spt6"/>
    <property type="match status" value="1"/>
</dbReference>
<feature type="compositionally biased region" description="Acidic residues" evidence="10">
    <location>
        <begin position="163"/>
        <end position="181"/>
    </location>
</feature>
<dbReference type="Gene3D" id="1.10.150.850">
    <property type="entry name" value="Spt6, helix-hairpin-helix domain"/>
    <property type="match status" value="1"/>
</dbReference>
<dbReference type="InterPro" id="IPR049540">
    <property type="entry name" value="Spt6-like_S1"/>
</dbReference>
<keyword evidence="6 8" id="KW-0804">Transcription</keyword>
<dbReference type="PROSITE" id="PS50126">
    <property type="entry name" value="S1"/>
    <property type="match status" value="1"/>
</dbReference>
<feature type="compositionally biased region" description="Basic and acidic residues" evidence="10">
    <location>
        <begin position="146"/>
        <end position="162"/>
    </location>
</feature>
<dbReference type="InterPro" id="IPR036860">
    <property type="entry name" value="SH2_dom_sf"/>
</dbReference>
<keyword evidence="5" id="KW-0727">SH2 domain</keyword>
<dbReference type="CDD" id="cd09928">
    <property type="entry name" value="SH2_Cterm_SPT6_like"/>
    <property type="match status" value="1"/>
</dbReference>
<dbReference type="GO" id="GO:0034728">
    <property type="term" value="P:nucleosome organization"/>
    <property type="evidence" value="ECO:0007669"/>
    <property type="project" value="TreeGrafter"/>
</dbReference>
<dbReference type="GO" id="GO:0008023">
    <property type="term" value="C:transcription elongation factor complex"/>
    <property type="evidence" value="ECO:0007669"/>
    <property type="project" value="TreeGrafter"/>
</dbReference>
<dbReference type="Gene3D" id="1.10.3500.10">
    <property type="entry name" value="Tex N-terminal region-like"/>
    <property type="match status" value="1"/>
</dbReference>
<feature type="compositionally biased region" description="Acidic residues" evidence="10">
    <location>
        <begin position="190"/>
        <end position="203"/>
    </location>
</feature>
<proteinExistence type="inferred from homology"/>
<dbReference type="InterPro" id="IPR017072">
    <property type="entry name" value="TF_Spt6"/>
</dbReference>
<evidence type="ECO:0000256" key="1">
    <source>
        <dbReference type="ARBA" id="ARBA00004123"/>
    </source>
</evidence>
<evidence type="ECO:0000256" key="8">
    <source>
        <dbReference type="PIRNR" id="PIRNR036947"/>
    </source>
</evidence>
<feature type="compositionally biased region" description="Basic and acidic residues" evidence="10">
    <location>
        <begin position="1"/>
        <end position="13"/>
    </location>
</feature>
<dbReference type="CDD" id="cd02065">
    <property type="entry name" value="B12-binding_like"/>
    <property type="match status" value="1"/>
</dbReference>
<dbReference type="InterPro" id="IPR028083">
    <property type="entry name" value="Spt6_acidic_N_dom"/>
</dbReference>
<keyword evidence="13" id="KW-1185">Reference proteome</keyword>
<dbReference type="Gene3D" id="2.40.50.140">
    <property type="entry name" value="Nucleic acid-binding proteins"/>
    <property type="match status" value="1"/>
</dbReference>
<keyword evidence="7 8" id="KW-0539">Nucleus</keyword>
<evidence type="ECO:0000256" key="7">
    <source>
        <dbReference type="ARBA" id="ARBA00023242"/>
    </source>
</evidence>
<dbReference type="Pfam" id="PF14639">
    <property type="entry name" value="YqgF"/>
    <property type="match status" value="1"/>
</dbReference>
<feature type="domain" description="S1 motif" evidence="11">
    <location>
        <begin position="1128"/>
        <end position="1198"/>
    </location>
</feature>
<evidence type="ECO:0000256" key="5">
    <source>
        <dbReference type="ARBA" id="ARBA00022999"/>
    </source>
</evidence>
<dbReference type="SUPFAM" id="SSF158832">
    <property type="entry name" value="Tex N-terminal region-like"/>
    <property type="match status" value="1"/>
</dbReference>
<dbReference type="InterPro" id="IPR010994">
    <property type="entry name" value="RuvA_2-like"/>
</dbReference>
<dbReference type="InterPro" id="IPR028231">
    <property type="entry name" value="Spt6_YqgF"/>
</dbReference>
<sequence>MDMRDNFVDRGAEMDDDDDELGQEEFDEDTGEIRRKVDKSNKPPKDFDDSSEEEDDDDDEEAAKVVPATPIREGFIVDDEEEDEEEEQEDGSMVLVKKRKKKRRRSNREDEEEEGLDEDDLDLVLENTGHEIDRSSQSKFKRLKRGREDAEKRRRQHSRDLEEIFSDEEDAPGEPDDDDEGLDNRRGGENEFEDFIEEDEMSEDERGGGGSDDDMQMVRRRRRESNQHQGSYAPQRLGLREGAISDMHDIFGRGDEYDFALVTEDDPQEEEESREKELELKDVFEPSELVERMLTDEDNAIRQTDQPERFQLAGKPFAHLRVGGEELEEETEWISKFVLAKKNLPPHQEEPLVKTIGNVLEFIVFEQMEVPFIYQHRKDYLIHTERVPTRRHGDGETGYEIEATKLLTQDDLWEILELDLKFRAFLDKCRAYEKTYSSLKNFTDTSDDSEAENGLQRTETIEQIQDLHDYIHFRYHSQLKDIAVTSGEGRGNSYRRPGSSKTIYERIRNGKVYGMVRAFGLSAVQFAMNVRFDQKREYAEDPHDYPHVISDQYTDEPEFPSGESVLQAAKLMLAEELFTNPTLRRSMRDKWFTRGIIHVNVTEKGVRQIDEQHQYYEFKYLRNQTIRSIAVHPAMYLRMMKAEQEGYVNVDVNLENEDKFTRRLYEYMTSENVSDIAESWNKERKEVVDLAIGKFKLMFQKAIKDELRTACEDAIAADCRRSYLKKLDQAPYKPKALKLGEIPRVFAFSNGYGERGRDAIVGVFRDEDGRLLETVKFTDLKDDTSRTNFIEVLNRRKPDVIAVAGFSVQTHKLVEEIRGIVEEEDINVVGDDPDDRSLTEVMLVNDEVARLYQNSDRAAVDHPELPPLSRYCVALAKYVQNPLLEYAALGKNIVSIAFHPAQQLLPENKLQKALETAMVDMVNLVGVDLNEAASKPYVANLLQYVCGFGPRKAVSVLKVVQANGGRVSSRLELLGDHDRGILPVVGPTVFINCASFLIIPHDPADRNSDYLDNTRVHPEDYDLGRKMAADALDIDEEDVATMVTEGGPGAVINELINGQDEKVNELSLEDYAEELERNFNQKKRATLETIRAELQHAYEELRNKYQKLSIDEIFTMLTGETKETLSVGMVVPVVIRRVTDRYCAVRLACGIDGNVSLDEMHDGSPHFLPTDIYHAGQTVQARIEKLNEETFFAELSLREDNIRNPLVKRIEFLPDEWDDVREERDKARLSVVNQEQTRTARVIKHPLFKPYNSRQAQEFLAGQSRGDAIIRPSSNGPDHIAVTWKVSDGIYQHIDVLELDKDNEFTVGKTLKVSGKFSYSDLDELIVMHVKAMAKKVDELSHHSKFIQGTKAEAEKWLEKYCEANPKRSMYGFCFDTQRPGYFHLLYKAGANARIGSWPVKIIPQAFQLRDTPFPDVMTLCNGFKTMFQHNSQKSRSRI</sequence>
<accession>A0A292PZU0</accession>
<dbReference type="InterPro" id="IPR012340">
    <property type="entry name" value="NA-bd_OB-fold"/>
</dbReference>
<comment type="function">
    <text evidence="8">Plays a role in maintenance of chromatin structure during RNA polymerase II transcription elongation thereby repressing transcription initiation from cryptic promoters. Mediates the reassembly of nucleosomes onto the promoters of at least a selected set of genes during repression; the nucleosome reassembly is essential for transcriptional repression.</text>
</comment>
<evidence type="ECO:0000256" key="10">
    <source>
        <dbReference type="SAM" id="MobiDB-lite"/>
    </source>
</evidence>
<dbReference type="Gene3D" id="3.30.505.10">
    <property type="entry name" value="SH2 domain"/>
    <property type="match status" value="2"/>
</dbReference>
<dbReference type="GO" id="GO:0140673">
    <property type="term" value="P:transcription elongation-coupled chromatin remodeling"/>
    <property type="evidence" value="ECO:0007669"/>
    <property type="project" value="InterPro"/>
</dbReference>
<feature type="coiled-coil region" evidence="9">
    <location>
        <begin position="1068"/>
        <end position="1111"/>
    </location>
</feature>
<comment type="similarity">
    <text evidence="3 8">Belongs to the SPT6 family.</text>
</comment>
<dbReference type="InterPro" id="IPR055179">
    <property type="entry name" value="Tex-like_central_region"/>
</dbReference>
<dbReference type="PANTHER" id="PTHR10145">
    <property type="entry name" value="TRANSCRIPTION ELONGATION FACTOR SPT6"/>
    <property type="match status" value="1"/>
</dbReference>
<evidence type="ECO:0000256" key="2">
    <source>
        <dbReference type="ARBA" id="ARBA00004286"/>
    </source>
</evidence>
<dbReference type="GO" id="GO:0031491">
    <property type="term" value="F:nucleosome binding"/>
    <property type="evidence" value="ECO:0007669"/>
    <property type="project" value="TreeGrafter"/>
</dbReference>
<dbReference type="InterPro" id="IPR023323">
    <property type="entry name" value="Tex-like_dom_sf"/>
</dbReference>
<reference evidence="12" key="1">
    <citation type="submission" date="2015-10" db="EMBL/GenBank/DDBJ databases">
        <authorList>
            <person name="Regsiter A."/>
            <person name="william w."/>
        </authorList>
    </citation>
    <scope>NUCLEOTIDE SEQUENCE</scope>
    <source>
        <strain evidence="12">Montdore</strain>
    </source>
</reference>
<dbReference type="Proteomes" id="UP001412239">
    <property type="component" value="Unassembled WGS sequence"/>
</dbReference>
<dbReference type="InterPro" id="IPR035018">
    <property type="entry name" value="Spt6_SH2_C"/>
</dbReference>
<dbReference type="GO" id="GO:0005694">
    <property type="term" value="C:chromosome"/>
    <property type="evidence" value="ECO:0007669"/>
    <property type="project" value="UniProtKB-SubCell"/>
</dbReference>
<dbReference type="FunFam" id="3.30.505.10:FF:000065">
    <property type="entry name" value="Transcription elongation factor SPT6"/>
    <property type="match status" value="1"/>
</dbReference>
<dbReference type="FunFam" id="3.30.505.10:FF:000056">
    <property type="entry name" value="Transcription elongation factor Spt6"/>
    <property type="match status" value="1"/>
</dbReference>
<organism evidence="12 13">
    <name type="scientific">Tuber aestivum</name>
    <name type="common">summer truffle</name>
    <dbReference type="NCBI Taxonomy" id="59557"/>
    <lineage>
        <taxon>Eukaryota</taxon>
        <taxon>Fungi</taxon>
        <taxon>Dikarya</taxon>
        <taxon>Ascomycota</taxon>
        <taxon>Pezizomycotina</taxon>
        <taxon>Pezizomycetes</taxon>
        <taxon>Pezizales</taxon>
        <taxon>Tuberaceae</taxon>
        <taxon>Tuber</taxon>
    </lineage>
</organism>
<dbReference type="Pfam" id="PF14635">
    <property type="entry name" value="HHH_7"/>
    <property type="match status" value="1"/>
</dbReference>
<gene>
    <name evidence="12" type="ORF">GSTUAT00002782001</name>
</gene>
<dbReference type="Pfam" id="PF21710">
    <property type="entry name" value="Spt6_S1"/>
    <property type="match status" value="1"/>
</dbReference>
<keyword evidence="4" id="KW-0158">Chromosome</keyword>
<dbReference type="InterPro" id="IPR035420">
    <property type="entry name" value="Spt6_SH2"/>
</dbReference>
<dbReference type="GO" id="GO:0042393">
    <property type="term" value="F:histone binding"/>
    <property type="evidence" value="ECO:0007669"/>
    <property type="project" value="TreeGrafter"/>
</dbReference>
<evidence type="ECO:0000313" key="13">
    <source>
        <dbReference type="Proteomes" id="UP001412239"/>
    </source>
</evidence>
<dbReference type="PANTHER" id="PTHR10145:SF6">
    <property type="entry name" value="TRANSCRIPTION ELONGATION FACTOR SPT6"/>
    <property type="match status" value="1"/>
</dbReference>
<feature type="compositionally biased region" description="Basic and acidic residues" evidence="10">
    <location>
        <begin position="31"/>
        <end position="48"/>
    </location>
</feature>
<dbReference type="InterPro" id="IPR023319">
    <property type="entry name" value="Tex-like_HTH_dom_sf"/>
</dbReference>
<dbReference type="SUPFAM" id="SSF50249">
    <property type="entry name" value="Nucleic acid-binding proteins"/>
    <property type="match status" value="1"/>
</dbReference>
<dbReference type="Pfam" id="PF14633">
    <property type="entry name" value="SH2_2"/>
    <property type="match status" value="1"/>
</dbReference>
<dbReference type="SUPFAM" id="SSF55550">
    <property type="entry name" value="SH2 domain"/>
    <property type="match status" value="1"/>
</dbReference>
<feature type="compositionally biased region" description="Acidic residues" evidence="10">
    <location>
        <begin position="49"/>
        <end position="61"/>
    </location>
</feature>
<protein>
    <recommendedName>
        <fullName evidence="8">Transcription elongation factor Spt6</fullName>
    </recommendedName>
</protein>
<dbReference type="InterPro" id="IPR003029">
    <property type="entry name" value="S1_domain"/>
</dbReference>
<evidence type="ECO:0000256" key="9">
    <source>
        <dbReference type="SAM" id="Coils"/>
    </source>
</evidence>
<dbReference type="Pfam" id="PF22706">
    <property type="entry name" value="Tex_central_region"/>
    <property type="match status" value="1"/>
</dbReference>
<dbReference type="GO" id="GO:0003677">
    <property type="term" value="F:DNA binding"/>
    <property type="evidence" value="ECO:0007669"/>
    <property type="project" value="InterPro"/>
</dbReference>
<dbReference type="InterPro" id="IPR035019">
    <property type="entry name" value="Spt6_SH2_N"/>
</dbReference>
<dbReference type="InterPro" id="IPR028088">
    <property type="entry name" value="Spt6_HTH_DNA-bd_dom"/>
</dbReference>
<dbReference type="Pfam" id="PF14641">
    <property type="entry name" value="HTH_44"/>
    <property type="match status" value="1"/>
</dbReference>
<comment type="subcellular location">
    <subcellularLocation>
        <location evidence="2">Chromosome</location>
    </subcellularLocation>
    <subcellularLocation>
        <location evidence="1 8">Nucleus</location>
    </subcellularLocation>
</comment>
<feature type="compositionally biased region" description="Acidic residues" evidence="10">
    <location>
        <begin position="14"/>
        <end position="30"/>
    </location>
</feature>
<feature type="region of interest" description="Disordered" evidence="10">
    <location>
        <begin position="1"/>
        <end position="237"/>
    </location>
</feature>
<evidence type="ECO:0000313" key="12">
    <source>
        <dbReference type="EMBL" id="CUS13102.1"/>
    </source>
</evidence>
<evidence type="ECO:0000256" key="6">
    <source>
        <dbReference type="ARBA" id="ARBA00023163"/>
    </source>
</evidence>
<dbReference type="SUPFAM" id="SSF47781">
    <property type="entry name" value="RuvA domain 2-like"/>
    <property type="match status" value="2"/>
</dbReference>
<dbReference type="Pfam" id="PF14632">
    <property type="entry name" value="SPT6_acidic"/>
    <property type="match status" value="1"/>
</dbReference>
<evidence type="ECO:0000256" key="3">
    <source>
        <dbReference type="ARBA" id="ARBA00009253"/>
    </source>
</evidence>
<dbReference type="CDD" id="cd09918">
    <property type="entry name" value="SH2_Nterm_SPT6_like"/>
    <property type="match status" value="1"/>
</dbReference>
<dbReference type="EMBL" id="LN890978">
    <property type="protein sequence ID" value="CUS13102.1"/>
    <property type="molecule type" value="Genomic_DNA"/>
</dbReference>
<name>A0A292PZU0_9PEZI</name>
<dbReference type="SUPFAM" id="SSF53098">
    <property type="entry name" value="Ribonuclease H-like"/>
    <property type="match status" value="1"/>
</dbReference>
<dbReference type="InterPro" id="IPR032706">
    <property type="entry name" value="Spt6_HHH"/>
</dbReference>